<dbReference type="AlphaFoldDB" id="A0A453M3J4"/>
<reference evidence="1" key="5">
    <citation type="journal article" date="2021" name="G3 (Bethesda)">
        <title>Aegilops tauschii genome assembly Aet v5.0 features greater sequence contiguity and improved annotation.</title>
        <authorList>
            <person name="Wang L."/>
            <person name="Zhu T."/>
            <person name="Rodriguez J.C."/>
            <person name="Deal K.R."/>
            <person name="Dubcovsky J."/>
            <person name="McGuire P.E."/>
            <person name="Lux T."/>
            <person name="Spannagl M."/>
            <person name="Mayer K.F.X."/>
            <person name="Baldrich P."/>
            <person name="Meyers B.C."/>
            <person name="Huo N."/>
            <person name="Gu Y.Q."/>
            <person name="Zhou H."/>
            <person name="Devos K.M."/>
            <person name="Bennetzen J.L."/>
            <person name="Unver T."/>
            <person name="Budak H."/>
            <person name="Gulick P.J."/>
            <person name="Galiba G."/>
            <person name="Kalapos B."/>
            <person name="Nelson D.R."/>
            <person name="Li P."/>
            <person name="You F.M."/>
            <person name="Luo M.C."/>
            <person name="Dvorak J."/>
        </authorList>
    </citation>
    <scope>NUCLEOTIDE SEQUENCE [LARGE SCALE GENOMIC DNA]</scope>
    <source>
        <strain evidence="1">cv. AL8/78</strain>
    </source>
</reference>
<evidence type="ECO:0000313" key="1">
    <source>
        <dbReference type="EnsemblPlants" id="AET5Gv21030300.4"/>
    </source>
</evidence>
<sequence length="54" mass="6210">QFLIYNRMILQENPDLWKWLTGQEQAPETVNSNPVCHTTSNSSSAPLIFSLLLY</sequence>
<accession>A0A453M3J4</accession>
<evidence type="ECO:0000313" key="2">
    <source>
        <dbReference type="Proteomes" id="UP000015105"/>
    </source>
</evidence>
<name>A0A453M3J4_AEGTS</name>
<dbReference type="EnsemblPlants" id="AET5Gv21030300.4">
    <property type="protein sequence ID" value="AET5Gv21030300.4"/>
    <property type="gene ID" value="AET5Gv21030300"/>
</dbReference>
<reference evidence="2" key="2">
    <citation type="journal article" date="2017" name="Nat. Plants">
        <title>The Aegilops tauschii genome reveals multiple impacts of transposons.</title>
        <authorList>
            <person name="Zhao G."/>
            <person name="Zou C."/>
            <person name="Li K."/>
            <person name="Wang K."/>
            <person name="Li T."/>
            <person name="Gao L."/>
            <person name="Zhang X."/>
            <person name="Wang H."/>
            <person name="Yang Z."/>
            <person name="Liu X."/>
            <person name="Jiang W."/>
            <person name="Mao L."/>
            <person name="Kong X."/>
            <person name="Jiao Y."/>
            <person name="Jia J."/>
        </authorList>
    </citation>
    <scope>NUCLEOTIDE SEQUENCE [LARGE SCALE GENOMIC DNA]</scope>
    <source>
        <strain evidence="2">cv. AL8/78</strain>
    </source>
</reference>
<reference evidence="2" key="1">
    <citation type="journal article" date="2014" name="Science">
        <title>Ancient hybridizations among the ancestral genomes of bread wheat.</title>
        <authorList>
            <consortium name="International Wheat Genome Sequencing Consortium,"/>
            <person name="Marcussen T."/>
            <person name="Sandve S.R."/>
            <person name="Heier L."/>
            <person name="Spannagl M."/>
            <person name="Pfeifer M."/>
            <person name="Jakobsen K.S."/>
            <person name="Wulff B.B."/>
            <person name="Steuernagel B."/>
            <person name="Mayer K.F."/>
            <person name="Olsen O.A."/>
        </authorList>
    </citation>
    <scope>NUCLEOTIDE SEQUENCE [LARGE SCALE GENOMIC DNA]</scope>
    <source>
        <strain evidence="2">cv. AL8/78</strain>
    </source>
</reference>
<reference evidence="1" key="3">
    <citation type="journal article" date="2017" name="Nature">
        <title>Genome sequence of the progenitor of the wheat D genome Aegilops tauschii.</title>
        <authorList>
            <person name="Luo M.C."/>
            <person name="Gu Y.Q."/>
            <person name="Puiu D."/>
            <person name="Wang H."/>
            <person name="Twardziok S.O."/>
            <person name="Deal K.R."/>
            <person name="Huo N."/>
            <person name="Zhu T."/>
            <person name="Wang L."/>
            <person name="Wang Y."/>
            <person name="McGuire P.E."/>
            <person name="Liu S."/>
            <person name="Long H."/>
            <person name="Ramasamy R.K."/>
            <person name="Rodriguez J.C."/>
            <person name="Van S.L."/>
            <person name="Yuan L."/>
            <person name="Wang Z."/>
            <person name="Xia Z."/>
            <person name="Xiao L."/>
            <person name="Anderson O.D."/>
            <person name="Ouyang S."/>
            <person name="Liang Y."/>
            <person name="Zimin A.V."/>
            <person name="Pertea G."/>
            <person name="Qi P."/>
            <person name="Bennetzen J.L."/>
            <person name="Dai X."/>
            <person name="Dawson M.W."/>
            <person name="Muller H.G."/>
            <person name="Kugler K."/>
            <person name="Rivarola-Duarte L."/>
            <person name="Spannagl M."/>
            <person name="Mayer K.F.X."/>
            <person name="Lu F.H."/>
            <person name="Bevan M.W."/>
            <person name="Leroy P."/>
            <person name="Li P."/>
            <person name="You F.M."/>
            <person name="Sun Q."/>
            <person name="Liu Z."/>
            <person name="Lyons E."/>
            <person name="Wicker T."/>
            <person name="Salzberg S.L."/>
            <person name="Devos K.M."/>
            <person name="Dvorak J."/>
        </authorList>
    </citation>
    <scope>NUCLEOTIDE SEQUENCE [LARGE SCALE GENOMIC DNA]</scope>
    <source>
        <strain evidence="1">cv. AL8/78</strain>
    </source>
</reference>
<dbReference type="Gramene" id="AET5Gv21030300.4">
    <property type="protein sequence ID" value="AET5Gv21030300.4"/>
    <property type="gene ID" value="AET5Gv21030300"/>
</dbReference>
<keyword evidence="2" id="KW-1185">Reference proteome</keyword>
<reference evidence="1" key="4">
    <citation type="submission" date="2019-03" db="UniProtKB">
        <authorList>
            <consortium name="EnsemblPlants"/>
        </authorList>
    </citation>
    <scope>IDENTIFICATION</scope>
</reference>
<organism evidence="1 2">
    <name type="scientific">Aegilops tauschii subsp. strangulata</name>
    <name type="common">Goatgrass</name>
    <dbReference type="NCBI Taxonomy" id="200361"/>
    <lineage>
        <taxon>Eukaryota</taxon>
        <taxon>Viridiplantae</taxon>
        <taxon>Streptophyta</taxon>
        <taxon>Embryophyta</taxon>
        <taxon>Tracheophyta</taxon>
        <taxon>Spermatophyta</taxon>
        <taxon>Magnoliopsida</taxon>
        <taxon>Liliopsida</taxon>
        <taxon>Poales</taxon>
        <taxon>Poaceae</taxon>
        <taxon>BOP clade</taxon>
        <taxon>Pooideae</taxon>
        <taxon>Triticodae</taxon>
        <taxon>Triticeae</taxon>
        <taxon>Triticinae</taxon>
        <taxon>Aegilops</taxon>
    </lineage>
</organism>
<proteinExistence type="predicted"/>
<protein>
    <submittedName>
        <fullName evidence="1">Uncharacterized protein</fullName>
    </submittedName>
</protein>
<dbReference type="Proteomes" id="UP000015105">
    <property type="component" value="Chromosome 5D"/>
</dbReference>